<protein>
    <submittedName>
        <fullName evidence="1">Uncharacterized protein</fullName>
    </submittedName>
</protein>
<comment type="caution">
    <text evidence="1">The sequence shown here is derived from an EMBL/GenBank/DDBJ whole genome shotgun (WGS) entry which is preliminary data.</text>
</comment>
<dbReference type="AlphaFoldDB" id="A0A3L6FSI8"/>
<gene>
    <name evidence="1" type="ORF">Zm00014a_032336</name>
</gene>
<evidence type="ECO:0000313" key="1">
    <source>
        <dbReference type="EMBL" id="PWZ37696.1"/>
    </source>
</evidence>
<evidence type="ECO:0000313" key="2">
    <source>
        <dbReference type="Proteomes" id="UP000251960"/>
    </source>
</evidence>
<reference evidence="1 2" key="1">
    <citation type="journal article" date="2018" name="Nat. Genet.">
        <title>Extensive intraspecific gene order and gene structural variations between Mo17 and other maize genomes.</title>
        <authorList>
            <person name="Sun S."/>
            <person name="Zhou Y."/>
            <person name="Chen J."/>
            <person name="Shi J."/>
            <person name="Zhao H."/>
            <person name="Zhao H."/>
            <person name="Song W."/>
            <person name="Zhang M."/>
            <person name="Cui Y."/>
            <person name="Dong X."/>
            <person name="Liu H."/>
            <person name="Ma X."/>
            <person name="Jiao Y."/>
            <person name="Wang B."/>
            <person name="Wei X."/>
            <person name="Stein J.C."/>
            <person name="Glaubitz J.C."/>
            <person name="Lu F."/>
            <person name="Yu G."/>
            <person name="Liang C."/>
            <person name="Fengler K."/>
            <person name="Li B."/>
            <person name="Rafalski A."/>
            <person name="Schnable P.S."/>
            <person name="Ware D.H."/>
            <person name="Buckler E.S."/>
            <person name="Lai J."/>
        </authorList>
    </citation>
    <scope>NUCLEOTIDE SEQUENCE [LARGE SCALE GENOMIC DNA]</scope>
    <source>
        <strain evidence="2">cv. Missouri 17</strain>
        <tissue evidence="1">Seedling</tissue>
    </source>
</reference>
<sequence>MIYVLPLWRCLFRIIICPDYII</sequence>
<dbReference type="EMBL" id="NCVQ01000003">
    <property type="protein sequence ID" value="PWZ37696.1"/>
    <property type="molecule type" value="Genomic_DNA"/>
</dbReference>
<proteinExistence type="predicted"/>
<accession>A0A3L6FSI8</accession>
<name>A0A3L6FSI8_MAIZE</name>
<organism evidence="1 2">
    <name type="scientific">Zea mays</name>
    <name type="common">Maize</name>
    <dbReference type="NCBI Taxonomy" id="4577"/>
    <lineage>
        <taxon>Eukaryota</taxon>
        <taxon>Viridiplantae</taxon>
        <taxon>Streptophyta</taxon>
        <taxon>Embryophyta</taxon>
        <taxon>Tracheophyta</taxon>
        <taxon>Spermatophyta</taxon>
        <taxon>Magnoliopsida</taxon>
        <taxon>Liliopsida</taxon>
        <taxon>Poales</taxon>
        <taxon>Poaceae</taxon>
        <taxon>PACMAD clade</taxon>
        <taxon>Panicoideae</taxon>
        <taxon>Andropogonodae</taxon>
        <taxon>Andropogoneae</taxon>
        <taxon>Tripsacinae</taxon>
        <taxon>Zea</taxon>
    </lineage>
</organism>
<dbReference type="Proteomes" id="UP000251960">
    <property type="component" value="Chromosome 2"/>
</dbReference>